<dbReference type="OrthoDB" id="80149at2759"/>
<evidence type="ECO:0000313" key="2">
    <source>
        <dbReference type="EMBL" id="KAF0715843.1"/>
    </source>
</evidence>
<accession>A0A485K9R2</accession>
<name>A0A485K9R2_9STRA</name>
<evidence type="ECO:0000313" key="3">
    <source>
        <dbReference type="EMBL" id="VFT80317.1"/>
    </source>
</evidence>
<protein>
    <submittedName>
        <fullName evidence="3">Aste57867_3142 protein</fullName>
    </submittedName>
</protein>
<organism evidence="3 4">
    <name type="scientific">Aphanomyces stellatus</name>
    <dbReference type="NCBI Taxonomy" id="120398"/>
    <lineage>
        <taxon>Eukaryota</taxon>
        <taxon>Sar</taxon>
        <taxon>Stramenopiles</taxon>
        <taxon>Oomycota</taxon>
        <taxon>Saprolegniomycetes</taxon>
        <taxon>Saprolegniales</taxon>
        <taxon>Verrucalvaceae</taxon>
        <taxon>Aphanomyces</taxon>
    </lineage>
</organism>
<sequence length="361" mass="41321">MYDELEHLDVRKHLECLRQRKLRANKKAEKQMLQQTCERLDADLARLRLQPAKATTTNPYRLASALLQQRNQTLRTEVERHRRVAHLLAVWVTSQCPIPQSVAPRVSWMESTLMNHPVARCQGLQWLSDRVFHTAIDAPNPFGSHVEDGVRVQLYTSDDGDDGLSIAGSETHIQHTFFSPSEDVAHVLWAWDRCNAVYASEIADQVDPRLVYYRGNSLTGTNLRRISRMYDDNDANRIVITIALVAEDERYAMGDDELRIHGFAWTMAERVTDSITLVRHSRYHAAPKTKHGVASLDDMARLYLGPRTTEHEPRTTREVTVERIRSAVETIYTRASGLFVQAMLSMLDQHQLEKKASRNGN</sequence>
<evidence type="ECO:0000256" key="1">
    <source>
        <dbReference type="SAM" id="Coils"/>
    </source>
</evidence>
<dbReference type="AlphaFoldDB" id="A0A485K9R2"/>
<feature type="coiled-coil region" evidence="1">
    <location>
        <begin position="11"/>
        <end position="50"/>
    </location>
</feature>
<proteinExistence type="predicted"/>
<reference evidence="3 4" key="1">
    <citation type="submission" date="2019-03" db="EMBL/GenBank/DDBJ databases">
        <authorList>
            <person name="Gaulin E."/>
            <person name="Dumas B."/>
        </authorList>
    </citation>
    <scope>NUCLEOTIDE SEQUENCE [LARGE SCALE GENOMIC DNA]</scope>
    <source>
        <strain evidence="3">CBS 568.67</strain>
    </source>
</reference>
<keyword evidence="1" id="KW-0175">Coiled coil</keyword>
<evidence type="ECO:0000313" key="4">
    <source>
        <dbReference type="Proteomes" id="UP000332933"/>
    </source>
</evidence>
<dbReference type="Proteomes" id="UP000332933">
    <property type="component" value="Unassembled WGS sequence"/>
</dbReference>
<reference evidence="2" key="2">
    <citation type="submission" date="2019-06" db="EMBL/GenBank/DDBJ databases">
        <title>Genomics analysis of Aphanomyces spp. identifies a new class of oomycete effector associated with host adaptation.</title>
        <authorList>
            <person name="Gaulin E."/>
        </authorList>
    </citation>
    <scope>NUCLEOTIDE SEQUENCE</scope>
    <source>
        <strain evidence="2">CBS 578.67</strain>
    </source>
</reference>
<dbReference type="EMBL" id="VJMH01000511">
    <property type="protein sequence ID" value="KAF0715843.1"/>
    <property type="molecule type" value="Genomic_DNA"/>
</dbReference>
<keyword evidence="4" id="KW-1185">Reference proteome</keyword>
<gene>
    <name evidence="3" type="primary">Aste57867_3142</name>
    <name evidence="2" type="ORF">As57867_003133</name>
    <name evidence="3" type="ORF">ASTE57867_3142</name>
</gene>
<dbReference type="EMBL" id="CAADRA010000511">
    <property type="protein sequence ID" value="VFT80317.1"/>
    <property type="molecule type" value="Genomic_DNA"/>
</dbReference>